<gene>
    <name evidence="1" type="ORF">SAMN05444920_10821</name>
</gene>
<reference evidence="1 2" key="1">
    <citation type="submission" date="2016-10" db="EMBL/GenBank/DDBJ databases">
        <authorList>
            <person name="de Groot N.N."/>
        </authorList>
    </citation>
    <scope>NUCLEOTIDE SEQUENCE [LARGE SCALE GENOMIC DNA]</scope>
    <source>
        <strain evidence="1 2">CGMCC 4.7037</strain>
    </source>
</reference>
<dbReference type="InterPro" id="IPR032710">
    <property type="entry name" value="NTF2-like_dom_sf"/>
</dbReference>
<dbReference type="SUPFAM" id="SSF54427">
    <property type="entry name" value="NTF2-like"/>
    <property type="match status" value="1"/>
</dbReference>
<dbReference type="EMBL" id="FNVT01000008">
    <property type="protein sequence ID" value="SEG93036.1"/>
    <property type="molecule type" value="Genomic_DNA"/>
</dbReference>
<dbReference type="RefSeq" id="WP_103958880.1">
    <property type="nucleotide sequence ID" value="NZ_FNVT01000008.1"/>
</dbReference>
<proteinExistence type="predicted"/>
<dbReference type="AlphaFoldDB" id="A0A1H6E7V8"/>
<sequence>MTAKDVFDRQLAAIAGQDLPALLAQYHDEATVVRFDRVARGAAEIGELFGAYLSAKPQVDEIVSLQVTDDVIFYNAYMTVGGNRVTTYGTLVVKDGRIWRQTAAALPLT</sequence>
<dbReference type="Gene3D" id="3.10.450.50">
    <property type="match status" value="1"/>
</dbReference>
<dbReference type="OrthoDB" id="3542646at2"/>
<evidence type="ECO:0008006" key="3">
    <source>
        <dbReference type="Google" id="ProtNLM"/>
    </source>
</evidence>
<evidence type="ECO:0000313" key="2">
    <source>
        <dbReference type="Proteomes" id="UP000236732"/>
    </source>
</evidence>
<evidence type="ECO:0000313" key="1">
    <source>
        <dbReference type="EMBL" id="SEG93036.1"/>
    </source>
</evidence>
<keyword evidence="2" id="KW-1185">Reference proteome</keyword>
<name>A0A1H6E7V8_9ACTN</name>
<accession>A0A1H6E7V8</accession>
<dbReference type="Proteomes" id="UP000236732">
    <property type="component" value="Unassembled WGS sequence"/>
</dbReference>
<organism evidence="1 2">
    <name type="scientific">Nonomuraea solani</name>
    <dbReference type="NCBI Taxonomy" id="1144553"/>
    <lineage>
        <taxon>Bacteria</taxon>
        <taxon>Bacillati</taxon>
        <taxon>Actinomycetota</taxon>
        <taxon>Actinomycetes</taxon>
        <taxon>Streptosporangiales</taxon>
        <taxon>Streptosporangiaceae</taxon>
        <taxon>Nonomuraea</taxon>
    </lineage>
</organism>
<protein>
    <recommendedName>
        <fullName evidence="3">SnoaL-like domain-containing protein</fullName>
    </recommendedName>
</protein>